<dbReference type="RefSeq" id="WP_110386876.1">
    <property type="nucleotide sequence ID" value="NZ_JACHVZ010000002.1"/>
</dbReference>
<reference evidence="4 5" key="1">
    <citation type="submission" date="2020-08" db="EMBL/GenBank/DDBJ databases">
        <title>Genomic Encyclopedia of Type Strains, Phase IV (KMG-V): Genome sequencing to study the core and pangenomes of soil and plant-associated prokaryotes.</title>
        <authorList>
            <person name="Whitman W."/>
        </authorList>
    </citation>
    <scope>NUCLEOTIDE SEQUENCE [LARGE SCALE GENOMIC DNA]</scope>
    <source>
        <strain evidence="4 5">SRMrh-85</strain>
    </source>
</reference>
<organism evidence="4 5">
    <name type="scientific">Paraburkholderia silvatlantica</name>
    <dbReference type="NCBI Taxonomy" id="321895"/>
    <lineage>
        <taxon>Bacteria</taxon>
        <taxon>Pseudomonadati</taxon>
        <taxon>Pseudomonadota</taxon>
        <taxon>Betaproteobacteria</taxon>
        <taxon>Burkholderiales</taxon>
        <taxon>Burkholderiaceae</taxon>
        <taxon>Paraburkholderia</taxon>
    </lineage>
</organism>
<keyword evidence="5" id="KW-1185">Reference proteome</keyword>
<dbReference type="EMBL" id="JACHVZ010000002">
    <property type="protein sequence ID" value="MBB2926231.1"/>
    <property type="molecule type" value="Genomic_DNA"/>
</dbReference>
<protein>
    <submittedName>
        <fullName evidence="4">Osmotically-inducible protein OsmY</fullName>
    </submittedName>
</protein>
<feature type="region of interest" description="Disordered" evidence="1">
    <location>
        <begin position="28"/>
        <end position="71"/>
    </location>
</feature>
<feature type="compositionally biased region" description="Low complexity" evidence="1">
    <location>
        <begin position="28"/>
        <end position="47"/>
    </location>
</feature>
<dbReference type="Gene3D" id="3.30.1340.30">
    <property type="match status" value="1"/>
</dbReference>
<dbReference type="PROSITE" id="PS50914">
    <property type="entry name" value="BON"/>
    <property type="match status" value="1"/>
</dbReference>
<feature type="chain" id="PRO_5046225233" evidence="2">
    <location>
        <begin position="27"/>
        <end position="141"/>
    </location>
</feature>
<evidence type="ECO:0000259" key="3">
    <source>
        <dbReference type="PROSITE" id="PS50914"/>
    </source>
</evidence>
<dbReference type="InterPro" id="IPR007055">
    <property type="entry name" value="BON_dom"/>
</dbReference>
<dbReference type="InterPro" id="IPR051686">
    <property type="entry name" value="Lipoprotein_DolP"/>
</dbReference>
<accession>A0ABR6FFR3</accession>
<proteinExistence type="predicted"/>
<keyword evidence="2" id="KW-0732">Signal</keyword>
<gene>
    <name evidence="4" type="ORF">FHX59_000638</name>
</gene>
<feature type="domain" description="BON" evidence="3">
    <location>
        <begin position="71"/>
        <end position="139"/>
    </location>
</feature>
<comment type="caution">
    <text evidence="4">The sequence shown here is derived from an EMBL/GenBank/DDBJ whole genome shotgun (WGS) entry which is preliminary data.</text>
</comment>
<dbReference type="Proteomes" id="UP000533533">
    <property type="component" value="Unassembled WGS sequence"/>
</dbReference>
<evidence type="ECO:0000256" key="1">
    <source>
        <dbReference type="SAM" id="MobiDB-lite"/>
    </source>
</evidence>
<dbReference type="PANTHER" id="PTHR34606:SF15">
    <property type="entry name" value="BON DOMAIN-CONTAINING PROTEIN"/>
    <property type="match status" value="1"/>
</dbReference>
<evidence type="ECO:0000313" key="5">
    <source>
        <dbReference type="Proteomes" id="UP000533533"/>
    </source>
</evidence>
<evidence type="ECO:0000256" key="2">
    <source>
        <dbReference type="SAM" id="SignalP"/>
    </source>
</evidence>
<evidence type="ECO:0000313" key="4">
    <source>
        <dbReference type="EMBL" id="MBB2926231.1"/>
    </source>
</evidence>
<feature type="signal peptide" evidence="2">
    <location>
        <begin position="1"/>
        <end position="26"/>
    </location>
</feature>
<sequence>MYPLQCALRAGLAGLCAMLGAQVALSQSSPQAGSAESQSESQPESQPLSRPNPLPPHNLSAGNPGYGGEASDTFITAHAKAALMAADGVNSRDVHVTTQHGAVMLTGTVPDEAQRDKAESVVHDLDGVVYVTNDLKVSRPR</sequence>
<dbReference type="Pfam" id="PF04972">
    <property type="entry name" value="BON"/>
    <property type="match status" value="1"/>
</dbReference>
<dbReference type="PANTHER" id="PTHR34606">
    <property type="entry name" value="BON DOMAIN-CONTAINING PROTEIN"/>
    <property type="match status" value="1"/>
</dbReference>
<name>A0ABR6FFR3_9BURK</name>